<name>A0A164LDJ8_9NOCA</name>
<evidence type="ECO:0000313" key="2">
    <source>
        <dbReference type="EMBL" id="KZM72292.1"/>
    </source>
</evidence>
<proteinExistence type="predicted"/>
<feature type="region of interest" description="Disordered" evidence="1">
    <location>
        <begin position="85"/>
        <end position="110"/>
    </location>
</feature>
<accession>A0A164LDJ8</accession>
<feature type="compositionally biased region" description="Basic residues" evidence="1">
    <location>
        <begin position="98"/>
        <end position="110"/>
    </location>
</feature>
<reference evidence="2 3" key="1">
    <citation type="submission" date="2016-04" db="EMBL/GenBank/DDBJ databases">
        <authorList>
            <person name="Evans L.H."/>
            <person name="Alamgir A."/>
            <person name="Owens N."/>
            <person name="Weber N.D."/>
            <person name="Virtaneva K."/>
            <person name="Barbian K."/>
            <person name="Babar A."/>
            <person name="Rosenke K."/>
        </authorList>
    </citation>
    <scope>NUCLEOTIDE SEQUENCE [LARGE SCALE GENOMIC DNA]</scope>
    <source>
        <strain evidence="2 3">IFM 0406</strain>
    </source>
</reference>
<protein>
    <submittedName>
        <fullName evidence="2">Uncharacterized protein</fullName>
    </submittedName>
</protein>
<sequence>MNVNASRIDRHLFDSGKPAVAQTVIDFCLAFGVNPAEGLIQAGLAPAEAFRLPIVGDRPTVSDALRSATNGQLIEELSHRLLVPAQPGIDTTEDAPRKGKRANPARRLLS</sequence>
<dbReference type="OrthoDB" id="4426754at2"/>
<comment type="caution">
    <text evidence="2">The sequence shown here is derived from an EMBL/GenBank/DDBJ whole genome shotgun (WGS) entry which is preliminary data.</text>
</comment>
<organism evidence="2 3">
    <name type="scientific">Nocardia terpenica</name>
    <dbReference type="NCBI Taxonomy" id="455432"/>
    <lineage>
        <taxon>Bacteria</taxon>
        <taxon>Bacillati</taxon>
        <taxon>Actinomycetota</taxon>
        <taxon>Actinomycetes</taxon>
        <taxon>Mycobacteriales</taxon>
        <taxon>Nocardiaceae</taxon>
        <taxon>Nocardia</taxon>
    </lineage>
</organism>
<gene>
    <name evidence="2" type="ORF">AWN90_37080</name>
</gene>
<evidence type="ECO:0000256" key="1">
    <source>
        <dbReference type="SAM" id="MobiDB-lite"/>
    </source>
</evidence>
<dbReference type="AlphaFoldDB" id="A0A164LDJ8"/>
<evidence type="ECO:0000313" key="3">
    <source>
        <dbReference type="Proteomes" id="UP000076512"/>
    </source>
</evidence>
<dbReference type="Proteomes" id="UP000076512">
    <property type="component" value="Unassembled WGS sequence"/>
</dbReference>
<dbReference type="RefSeq" id="WP_067592817.1">
    <property type="nucleotide sequence ID" value="NZ_JABMCZ010000001.1"/>
</dbReference>
<dbReference type="EMBL" id="LWGR01000009">
    <property type="protein sequence ID" value="KZM72292.1"/>
    <property type="molecule type" value="Genomic_DNA"/>
</dbReference>
<keyword evidence="3" id="KW-1185">Reference proteome</keyword>